<evidence type="ECO:0000313" key="2">
    <source>
        <dbReference type="EMBL" id="KAH7089909.1"/>
    </source>
</evidence>
<sequence length="310" mass="34458">MTSPLISQFDGIGRVLGPESSLALSISRLTADGQRRNFWPAPSNHTRLLFQDPRVAMFDLPGAKRVRREELESPVSSPRSTPDPAIEILLRARVASEFIFTDTDVAADHQGKSDEDETELRLFAASATDAPTTHTIRLSSPGAGDGEQGFVKKKPRSYYFADEPTGEEETRLEAAAIDGKTILELAAQPWPGCALPWKVQRISAAGIRKEVLVGHPPELVTVEDVAQKRKRKGKKTRIAIRKKMQATKDKREEQERLVKEKEEAEREKRTRRNREKKLKKKAKAQIMKSDGADGATGQTAAVQETPVEDD</sequence>
<protein>
    <submittedName>
        <fullName evidence="2">Uncharacterized protein</fullName>
    </submittedName>
</protein>
<evidence type="ECO:0000256" key="1">
    <source>
        <dbReference type="SAM" id="MobiDB-lite"/>
    </source>
</evidence>
<dbReference type="OrthoDB" id="5425061at2759"/>
<feature type="region of interest" description="Disordered" evidence="1">
    <location>
        <begin position="243"/>
        <end position="310"/>
    </location>
</feature>
<dbReference type="Pfam" id="PF09428">
    <property type="entry name" value="DUF2011"/>
    <property type="match status" value="1"/>
</dbReference>
<dbReference type="AlphaFoldDB" id="A0A8K0R9P9"/>
<feature type="compositionally biased region" description="Basic and acidic residues" evidence="1">
    <location>
        <begin position="246"/>
        <end position="268"/>
    </location>
</feature>
<feature type="compositionally biased region" description="Basic residues" evidence="1">
    <location>
        <begin position="269"/>
        <end position="283"/>
    </location>
</feature>
<name>A0A8K0R9P9_9PLEO</name>
<gene>
    <name evidence="2" type="ORF">FB567DRAFT_619250</name>
</gene>
<dbReference type="EMBL" id="JAGMVJ010000006">
    <property type="protein sequence ID" value="KAH7089909.1"/>
    <property type="molecule type" value="Genomic_DNA"/>
</dbReference>
<dbReference type="InterPro" id="IPR018555">
    <property type="entry name" value="C630.06c-like"/>
</dbReference>
<dbReference type="Proteomes" id="UP000813461">
    <property type="component" value="Unassembled WGS sequence"/>
</dbReference>
<proteinExistence type="predicted"/>
<feature type="compositionally biased region" description="Low complexity" evidence="1">
    <location>
        <begin position="292"/>
        <end position="301"/>
    </location>
</feature>
<accession>A0A8K0R9P9</accession>
<evidence type="ECO:0000313" key="3">
    <source>
        <dbReference type="Proteomes" id="UP000813461"/>
    </source>
</evidence>
<organism evidence="2 3">
    <name type="scientific">Paraphoma chrysanthemicola</name>
    <dbReference type="NCBI Taxonomy" id="798071"/>
    <lineage>
        <taxon>Eukaryota</taxon>
        <taxon>Fungi</taxon>
        <taxon>Dikarya</taxon>
        <taxon>Ascomycota</taxon>
        <taxon>Pezizomycotina</taxon>
        <taxon>Dothideomycetes</taxon>
        <taxon>Pleosporomycetidae</taxon>
        <taxon>Pleosporales</taxon>
        <taxon>Pleosporineae</taxon>
        <taxon>Phaeosphaeriaceae</taxon>
        <taxon>Paraphoma</taxon>
    </lineage>
</organism>
<comment type="caution">
    <text evidence="2">The sequence shown here is derived from an EMBL/GenBank/DDBJ whole genome shotgun (WGS) entry which is preliminary data.</text>
</comment>
<keyword evidence="3" id="KW-1185">Reference proteome</keyword>
<reference evidence="2" key="1">
    <citation type="journal article" date="2021" name="Nat. Commun.">
        <title>Genetic determinants of endophytism in the Arabidopsis root mycobiome.</title>
        <authorList>
            <person name="Mesny F."/>
            <person name="Miyauchi S."/>
            <person name="Thiergart T."/>
            <person name="Pickel B."/>
            <person name="Atanasova L."/>
            <person name="Karlsson M."/>
            <person name="Huettel B."/>
            <person name="Barry K.W."/>
            <person name="Haridas S."/>
            <person name="Chen C."/>
            <person name="Bauer D."/>
            <person name="Andreopoulos W."/>
            <person name="Pangilinan J."/>
            <person name="LaButti K."/>
            <person name="Riley R."/>
            <person name="Lipzen A."/>
            <person name="Clum A."/>
            <person name="Drula E."/>
            <person name="Henrissat B."/>
            <person name="Kohler A."/>
            <person name="Grigoriev I.V."/>
            <person name="Martin F.M."/>
            <person name="Hacquard S."/>
        </authorList>
    </citation>
    <scope>NUCLEOTIDE SEQUENCE</scope>
    <source>
        <strain evidence="2">MPI-SDFR-AT-0120</strain>
    </source>
</reference>